<evidence type="ECO:0000256" key="6">
    <source>
        <dbReference type="ARBA" id="ARBA00022833"/>
    </source>
</evidence>
<evidence type="ECO:0000256" key="5">
    <source>
        <dbReference type="ARBA" id="ARBA00022801"/>
    </source>
</evidence>
<dbReference type="OrthoDB" id="4279at2"/>
<keyword evidence="3" id="KW-0808">Transferase</keyword>
<evidence type="ECO:0000256" key="3">
    <source>
        <dbReference type="ARBA" id="ARBA00022679"/>
    </source>
</evidence>
<evidence type="ECO:0000256" key="8">
    <source>
        <dbReference type="ARBA" id="ARBA00048968"/>
    </source>
</evidence>
<evidence type="ECO:0000256" key="7">
    <source>
        <dbReference type="ARBA" id="ARBA00047989"/>
    </source>
</evidence>
<comment type="catalytic activity">
    <reaction evidence="7">
        <text>adenosine + H2O + H(+) = inosine + NH4(+)</text>
        <dbReference type="Rhea" id="RHEA:24408"/>
        <dbReference type="ChEBI" id="CHEBI:15377"/>
        <dbReference type="ChEBI" id="CHEBI:15378"/>
        <dbReference type="ChEBI" id="CHEBI:16335"/>
        <dbReference type="ChEBI" id="CHEBI:17596"/>
        <dbReference type="ChEBI" id="CHEBI:28938"/>
        <dbReference type="EC" id="3.5.4.4"/>
    </reaction>
    <physiologicalReaction direction="left-to-right" evidence="7">
        <dbReference type="Rhea" id="RHEA:24409"/>
    </physiologicalReaction>
</comment>
<dbReference type="PANTHER" id="PTHR30616:SF2">
    <property type="entry name" value="PURINE NUCLEOSIDE PHOSPHORYLASE LACC1"/>
    <property type="match status" value="1"/>
</dbReference>
<comment type="caution">
    <text evidence="11">The sequence shown here is derived from an EMBL/GenBank/DDBJ whole genome shotgun (WGS) entry which is preliminary data.</text>
</comment>
<dbReference type="InterPro" id="IPR038371">
    <property type="entry name" value="Cu_polyphenol_OxRdtase_sf"/>
</dbReference>
<dbReference type="PANTHER" id="PTHR30616">
    <property type="entry name" value="UNCHARACTERIZED PROTEIN YFIH"/>
    <property type="match status" value="1"/>
</dbReference>
<keyword evidence="5" id="KW-0378">Hydrolase</keyword>
<proteinExistence type="inferred from homology"/>
<dbReference type="EMBL" id="JMIW01000005">
    <property type="protein sequence ID" value="KEO89547.1"/>
    <property type="molecule type" value="Genomic_DNA"/>
</dbReference>
<evidence type="ECO:0000313" key="11">
    <source>
        <dbReference type="EMBL" id="KEO89547.1"/>
    </source>
</evidence>
<dbReference type="GO" id="GO:0017061">
    <property type="term" value="F:S-methyl-5-thioadenosine phosphorylase activity"/>
    <property type="evidence" value="ECO:0007669"/>
    <property type="project" value="UniProtKB-EC"/>
</dbReference>
<dbReference type="NCBIfam" id="TIGR00726">
    <property type="entry name" value="peptidoglycan editing factor PgeF"/>
    <property type="match status" value="1"/>
</dbReference>
<dbReference type="Pfam" id="PF02578">
    <property type="entry name" value="Cu-oxidase_4"/>
    <property type="match status" value="1"/>
</dbReference>
<comment type="catalytic activity">
    <reaction evidence="8">
        <text>adenosine + phosphate = alpha-D-ribose 1-phosphate + adenine</text>
        <dbReference type="Rhea" id="RHEA:27642"/>
        <dbReference type="ChEBI" id="CHEBI:16335"/>
        <dbReference type="ChEBI" id="CHEBI:16708"/>
        <dbReference type="ChEBI" id="CHEBI:43474"/>
        <dbReference type="ChEBI" id="CHEBI:57720"/>
        <dbReference type="EC" id="2.4.2.1"/>
    </reaction>
    <physiologicalReaction direction="left-to-right" evidence="8">
        <dbReference type="Rhea" id="RHEA:27643"/>
    </physiologicalReaction>
</comment>
<dbReference type="STRING" id="1044.EH31_12960"/>
<dbReference type="GO" id="GO:0005507">
    <property type="term" value="F:copper ion binding"/>
    <property type="evidence" value="ECO:0007669"/>
    <property type="project" value="TreeGrafter"/>
</dbReference>
<evidence type="ECO:0000256" key="4">
    <source>
        <dbReference type="ARBA" id="ARBA00022723"/>
    </source>
</evidence>
<dbReference type="InterPro" id="IPR003730">
    <property type="entry name" value="Cu_polyphenol_OxRdtase"/>
</dbReference>
<evidence type="ECO:0000256" key="10">
    <source>
        <dbReference type="RuleBase" id="RU361274"/>
    </source>
</evidence>
<dbReference type="CDD" id="cd16833">
    <property type="entry name" value="YfiH"/>
    <property type="match status" value="1"/>
</dbReference>
<gene>
    <name evidence="11" type="ORF">EH31_12960</name>
</gene>
<keyword evidence="6" id="KW-0862">Zinc</keyword>
<accession>A0A074MVC2</accession>
<reference evidence="11 12" key="1">
    <citation type="submission" date="2014-04" db="EMBL/GenBank/DDBJ databases">
        <title>A comprehensive comparison of genomes of Erythrobacter spp. strains.</title>
        <authorList>
            <person name="Zheng Q."/>
        </authorList>
    </citation>
    <scope>NUCLEOTIDE SEQUENCE [LARGE SCALE GENOMIC DNA]</scope>
    <source>
        <strain evidence="11 12">DSM 6997</strain>
    </source>
</reference>
<evidence type="ECO:0000256" key="1">
    <source>
        <dbReference type="ARBA" id="ARBA00000553"/>
    </source>
</evidence>
<dbReference type="eggNOG" id="COG1496">
    <property type="taxonomic scope" value="Bacteria"/>
</dbReference>
<evidence type="ECO:0000313" key="12">
    <source>
        <dbReference type="Proteomes" id="UP000027647"/>
    </source>
</evidence>
<protein>
    <recommendedName>
        <fullName evidence="10">Purine nucleoside phosphorylase</fullName>
    </recommendedName>
</protein>
<name>A0A074MVC2_ERYLO</name>
<dbReference type="Proteomes" id="UP000027647">
    <property type="component" value="Unassembled WGS sequence"/>
</dbReference>
<comment type="catalytic activity">
    <reaction evidence="1">
        <text>inosine + phosphate = alpha-D-ribose 1-phosphate + hypoxanthine</text>
        <dbReference type="Rhea" id="RHEA:27646"/>
        <dbReference type="ChEBI" id="CHEBI:17368"/>
        <dbReference type="ChEBI" id="CHEBI:17596"/>
        <dbReference type="ChEBI" id="CHEBI:43474"/>
        <dbReference type="ChEBI" id="CHEBI:57720"/>
        <dbReference type="EC" id="2.4.2.1"/>
    </reaction>
    <physiologicalReaction direction="left-to-right" evidence="1">
        <dbReference type="Rhea" id="RHEA:27647"/>
    </physiologicalReaction>
</comment>
<keyword evidence="4" id="KW-0479">Metal-binding</keyword>
<evidence type="ECO:0000256" key="2">
    <source>
        <dbReference type="ARBA" id="ARBA00007353"/>
    </source>
</evidence>
<evidence type="ECO:0000256" key="9">
    <source>
        <dbReference type="ARBA" id="ARBA00049893"/>
    </source>
</evidence>
<dbReference type="GO" id="GO:0016787">
    <property type="term" value="F:hydrolase activity"/>
    <property type="evidence" value="ECO:0007669"/>
    <property type="project" value="UniProtKB-KW"/>
</dbReference>
<sequence>MAETPFSIERAPALEGVPHGFFGSANGAHQFGFGGPGDPEEIRALRNDAAGAILPGAPLQTPHQVHSPEVITLGQTVGKVWPDHATDRPVADAIVTDRTDVVIGIVTADCGPVLFADRKAGVVGAAHAGWRGAHSGVLENTVAAMEALGAVKASITAVLGPTIGQPSYEVDARFRTNFDAADEVHFSPAVRRDGANRWHFDLPGYIAARLKSAGLSQFSDTGRDTYANRRTYYSYRRAMHEELPNYGRQLSAIAVGSLHQNS</sequence>
<dbReference type="SUPFAM" id="SSF64438">
    <property type="entry name" value="CNF1/YfiH-like putative cysteine hydrolases"/>
    <property type="match status" value="1"/>
</dbReference>
<dbReference type="InterPro" id="IPR011324">
    <property type="entry name" value="Cytotoxic_necrot_fac-like_cat"/>
</dbReference>
<comment type="catalytic activity">
    <reaction evidence="9">
        <text>S-methyl-5'-thioadenosine + phosphate = 5-(methylsulfanyl)-alpha-D-ribose 1-phosphate + adenine</text>
        <dbReference type="Rhea" id="RHEA:11852"/>
        <dbReference type="ChEBI" id="CHEBI:16708"/>
        <dbReference type="ChEBI" id="CHEBI:17509"/>
        <dbReference type="ChEBI" id="CHEBI:43474"/>
        <dbReference type="ChEBI" id="CHEBI:58533"/>
        <dbReference type="EC" id="2.4.2.28"/>
    </reaction>
    <physiologicalReaction direction="left-to-right" evidence="9">
        <dbReference type="Rhea" id="RHEA:11853"/>
    </physiologicalReaction>
</comment>
<dbReference type="RefSeq" id="WP_034960672.1">
    <property type="nucleotide sequence ID" value="NZ_JMIW01000005.1"/>
</dbReference>
<organism evidence="11 12">
    <name type="scientific">Erythrobacter longus</name>
    <dbReference type="NCBI Taxonomy" id="1044"/>
    <lineage>
        <taxon>Bacteria</taxon>
        <taxon>Pseudomonadati</taxon>
        <taxon>Pseudomonadota</taxon>
        <taxon>Alphaproteobacteria</taxon>
        <taxon>Sphingomonadales</taxon>
        <taxon>Erythrobacteraceae</taxon>
        <taxon>Erythrobacter/Porphyrobacter group</taxon>
        <taxon>Erythrobacter</taxon>
    </lineage>
</organism>
<dbReference type="Gene3D" id="3.60.140.10">
    <property type="entry name" value="CNF1/YfiH-like putative cysteine hydrolases"/>
    <property type="match status" value="1"/>
</dbReference>
<dbReference type="AlphaFoldDB" id="A0A074MVC2"/>
<keyword evidence="12" id="KW-1185">Reference proteome</keyword>
<comment type="similarity">
    <text evidence="2 10">Belongs to the purine nucleoside phosphorylase YfiH/LACC1 family.</text>
</comment>